<evidence type="ECO:0000313" key="2">
    <source>
        <dbReference type="EMBL" id="KAK7862783.1"/>
    </source>
</evidence>
<comment type="caution">
    <text evidence="2">The sequence shown here is derived from an EMBL/GenBank/DDBJ whole genome shotgun (WGS) entry which is preliminary data.</text>
</comment>
<accession>A0AAN9Z003</accession>
<evidence type="ECO:0000256" key="1">
    <source>
        <dbReference type="SAM" id="MobiDB-lite"/>
    </source>
</evidence>
<gene>
    <name evidence="2" type="ORF">R5R35_003538</name>
</gene>
<name>A0AAN9Z003_9ORTH</name>
<reference evidence="2 3" key="1">
    <citation type="submission" date="2024-03" db="EMBL/GenBank/DDBJ databases">
        <title>The genome assembly and annotation of the cricket Gryllus longicercus Weissman &amp; Gray.</title>
        <authorList>
            <person name="Szrajer S."/>
            <person name="Gray D."/>
            <person name="Ylla G."/>
        </authorList>
    </citation>
    <scope>NUCLEOTIDE SEQUENCE [LARGE SCALE GENOMIC DNA]</scope>
    <source>
        <strain evidence="2">DAG 2021-001</strain>
        <tissue evidence="2">Whole body minus gut</tissue>
    </source>
</reference>
<evidence type="ECO:0000313" key="3">
    <source>
        <dbReference type="Proteomes" id="UP001378592"/>
    </source>
</evidence>
<sequence>MALRRGGTTPRTAPATTLRKARTVARTASPTASRTPPWPSPAAALCRTPLCERPLRDSLPEWPEHKNIRYRGVHEKAKCP</sequence>
<proteinExistence type="predicted"/>
<feature type="compositionally biased region" description="Low complexity" evidence="1">
    <location>
        <begin position="1"/>
        <end position="18"/>
    </location>
</feature>
<keyword evidence="3" id="KW-1185">Reference proteome</keyword>
<dbReference type="AlphaFoldDB" id="A0AAN9Z003"/>
<dbReference type="EMBL" id="JAZDUA010000258">
    <property type="protein sequence ID" value="KAK7862783.1"/>
    <property type="molecule type" value="Genomic_DNA"/>
</dbReference>
<organism evidence="2 3">
    <name type="scientific">Gryllus longicercus</name>
    <dbReference type="NCBI Taxonomy" id="2509291"/>
    <lineage>
        <taxon>Eukaryota</taxon>
        <taxon>Metazoa</taxon>
        <taxon>Ecdysozoa</taxon>
        <taxon>Arthropoda</taxon>
        <taxon>Hexapoda</taxon>
        <taxon>Insecta</taxon>
        <taxon>Pterygota</taxon>
        <taxon>Neoptera</taxon>
        <taxon>Polyneoptera</taxon>
        <taxon>Orthoptera</taxon>
        <taxon>Ensifera</taxon>
        <taxon>Gryllidea</taxon>
        <taxon>Grylloidea</taxon>
        <taxon>Gryllidae</taxon>
        <taxon>Gryllinae</taxon>
        <taxon>Gryllus</taxon>
    </lineage>
</organism>
<dbReference type="Proteomes" id="UP001378592">
    <property type="component" value="Unassembled WGS sequence"/>
</dbReference>
<protein>
    <submittedName>
        <fullName evidence="2">Uncharacterized protein</fullName>
    </submittedName>
</protein>
<feature type="region of interest" description="Disordered" evidence="1">
    <location>
        <begin position="1"/>
        <end position="43"/>
    </location>
</feature>